<dbReference type="EMBL" id="JABEQF010000003">
    <property type="protein sequence ID" value="MBB2189396.1"/>
    <property type="molecule type" value="Genomic_DNA"/>
</dbReference>
<dbReference type="RefSeq" id="WP_183118555.1">
    <property type="nucleotide sequence ID" value="NZ_JABEQF010000003.1"/>
</dbReference>
<accession>A0A7W4JR53</accession>
<dbReference type="Proteomes" id="UP000555756">
    <property type="component" value="Unassembled WGS sequence"/>
</dbReference>
<gene>
    <name evidence="2" type="ORF">HLH34_05385</name>
</gene>
<keyword evidence="1" id="KW-0472">Membrane</keyword>
<keyword evidence="1" id="KW-1133">Transmembrane helix</keyword>
<proteinExistence type="predicted"/>
<reference evidence="2 3" key="1">
    <citation type="submission" date="2020-04" db="EMBL/GenBank/DDBJ databases">
        <title>Description of novel Gluconacetobacter.</title>
        <authorList>
            <person name="Sombolestani A."/>
        </authorList>
    </citation>
    <scope>NUCLEOTIDE SEQUENCE [LARGE SCALE GENOMIC DNA]</scope>
    <source>
        <strain evidence="2 3">LMG 21311</strain>
    </source>
</reference>
<keyword evidence="1" id="KW-0812">Transmembrane</keyword>
<protein>
    <submittedName>
        <fullName evidence="2">Uncharacterized protein</fullName>
    </submittedName>
</protein>
<keyword evidence="3" id="KW-1185">Reference proteome</keyword>
<organism evidence="2 3">
    <name type="scientific">Gluconacetobacter azotocaptans</name>
    <dbReference type="NCBI Taxonomy" id="142834"/>
    <lineage>
        <taxon>Bacteria</taxon>
        <taxon>Pseudomonadati</taxon>
        <taxon>Pseudomonadota</taxon>
        <taxon>Alphaproteobacteria</taxon>
        <taxon>Acetobacterales</taxon>
        <taxon>Acetobacteraceae</taxon>
        <taxon>Gluconacetobacter</taxon>
    </lineage>
</organism>
<evidence type="ECO:0000313" key="2">
    <source>
        <dbReference type="EMBL" id="MBB2189396.1"/>
    </source>
</evidence>
<evidence type="ECO:0000256" key="1">
    <source>
        <dbReference type="SAM" id="Phobius"/>
    </source>
</evidence>
<evidence type="ECO:0000313" key="3">
    <source>
        <dbReference type="Proteomes" id="UP000555756"/>
    </source>
</evidence>
<name>A0A7W4JR53_9PROT</name>
<dbReference type="AlphaFoldDB" id="A0A7W4JR53"/>
<feature type="transmembrane region" description="Helical" evidence="1">
    <location>
        <begin position="21"/>
        <end position="43"/>
    </location>
</feature>
<sequence>MLRGVSRYGHGSTYRARSFNIWDFVGVLALAVAFGLSTALIFFNG</sequence>
<comment type="caution">
    <text evidence="2">The sequence shown here is derived from an EMBL/GenBank/DDBJ whole genome shotgun (WGS) entry which is preliminary data.</text>
</comment>